<dbReference type="InterPro" id="IPR016195">
    <property type="entry name" value="Pol/histidinol_Pase-like"/>
</dbReference>
<sequence length="392" mass="40052">MNGKMLYDLNIAWTPHTSAADLERTLRFSASLGYDVVALNHTIGAPLPPQATNPIPKFDDSSSSSPSTSTSTSTPASAPKPRLPTVLRRATVVLSEPSQHHRLPQLAAAYDILAVRPQTEESFSAACLSLADASLISLDLTARQPFAFRPKPCMSAVGRGVRFEVCYSQVLQGPAPASATHTSGGGQAAAAPVDARARATFIGNVASLVRATRGRGIVVSSEARSALGLRAPADVVNLLHVWGLSADRAAEGLGLLPRGVVVNEGLRRSGFRGVVDVVGVADRERPDVEMAEAGDDGGGGGGGGATTKAAPGTAQGGTKGGRGGGREANNPGGKKRKNGDATAASTTAAPNAGEGAKPAADGEDQPMSKRQAKRMKAALRKKQAGEEGTTGS</sequence>
<dbReference type="PANTHER" id="PTHR13031:SF0">
    <property type="entry name" value="RIBONUCLEASE P PROTEIN SUBUNIT P30"/>
    <property type="match status" value="1"/>
</dbReference>
<dbReference type="InterPro" id="IPR002738">
    <property type="entry name" value="RNase_P_p30"/>
</dbReference>
<gene>
    <name evidence="5" type="ORF">SAMD00023353_7700130</name>
</gene>
<evidence type="ECO:0000313" key="6">
    <source>
        <dbReference type="Proteomes" id="UP000054516"/>
    </source>
</evidence>
<feature type="compositionally biased region" description="Gly residues" evidence="4">
    <location>
        <begin position="296"/>
        <end position="305"/>
    </location>
</feature>
<reference evidence="5" key="1">
    <citation type="submission" date="2016-03" db="EMBL/GenBank/DDBJ databases">
        <title>Draft genome sequence of Rosellinia necatrix.</title>
        <authorList>
            <person name="Kanematsu S."/>
        </authorList>
    </citation>
    <scope>NUCLEOTIDE SEQUENCE [LARGE SCALE GENOMIC DNA]</scope>
    <source>
        <strain evidence="5">W97</strain>
    </source>
</reference>
<evidence type="ECO:0000256" key="4">
    <source>
        <dbReference type="SAM" id="MobiDB-lite"/>
    </source>
</evidence>
<dbReference type="PANTHER" id="PTHR13031">
    <property type="entry name" value="RIBONUCLEASE P SUBUNIT P30"/>
    <property type="match status" value="1"/>
</dbReference>
<dbReference type="EMBL" id="DF977522">
    <property type="protein sequence ID" value="GAP92167.2"/>
    <property type="molecule type" value="Genomic_DNA"/>
</dbReference>
<comment type="subcellular location">
    <subcellularLocation>
        <location evidence="1">Nucleus</location>
    </subcellularLocation>
</comment>
<proteinExistence type="inferred from homology"/>
<organism evidence="5">
    <name type="scientific">Rosellinia necatrix</name>
    <name type="common">White root-rot fungus</name>
    <dbReference type="NCBI Taxonomy" id="77044"/>
    <lineage>
        <taxon>Eukaryota</taxon>
        <taxon>Fungi</taxon>
        <taxon>Dikarya</taxon>
        <taxon>Ascomycota</taxon>
        <taxon>Pezizomycotina</taxon>
        <taxon>Sordariomycetes</taxon>
        <taxon>Xylariomycetidae</taxon>
        <taxon>Xylariales</taxon>
        <taxon>Xylariaceae</taxon>
        <taxon>Rosellinia</taxon>
    </lineage>
</organism>
<evidence type="ECO:0000256" key="1">
    <source>
        <dbReference type="ARBA" id="ARBA00004123"/>
    </source>
</evidence>
<dbReference type="GO" id="GO:0005655">
    <property type="term" value="C:nucleolar ribonuclease P complex"/>
    <property type="evidence" value="ECO:0007669"/>
    <property type="project" value="TreeGrafter"/>
</dbReference>
<feature type="compositionally biased region" description="Basic residues" evidence="4">
    <location>
        <begin position="370"/>
        <end position="382"/>
    </location>
</feature>
<comment type="similarity">
    <text evidence="2">Belongs to the eukaryotic/archaeal RNase P protein component 3 family.</text>
</comment>
<dbReference type="OMA" id="CYGPGIT"/>
<accession>A0A1W2TUB5</accession>
<protein>
    <submittedName>
        <fullName evidence="5">Putative RNase P subunit p30</fullName>
    </submittedName>
</protein>
<keyword evidence="6" id="KW-1185">Reference proteome</keyword>
<dbReference type="OrthoDB" id="17948at2759"/>
<evidence type="ECO:0000256" key="2">
    <source>
        <dbReference type="ARBA" id="ARBA00007331"/>
    </source>
</evidence>
<feature type="region of interest" description="Disordered" evidence="4">
    <location>
        <begin position="47"/>
        <end position="82"/>
    </location>
</feature>
<dbReference type="GO" id="GO:0003723">
    <property type="term" value="F:RNA binding"/>
    <property type="evidence" value="ECO:0007669"/>
    <property type="project" value="TreeGrafter"/>
</dbReference>
<dbReference type="STRING" id="77044.A0A1W2TUB5"/>
<dbReference type="SUPFAM" id="SSF89550">
    <property type="entry name" value="PHP domain-like"/>
    <property type="match status" value="1"/>
</dbReference>
<dbReference type="Proteomes" id="UP000054516">
    <property type="component" value="Unassembled WGS sequence"/>
</dbReference>
<evidence type="ECO:0000313" key="5">
    <source>
        <dbReference type="EMBL" id="GAP92167.2"/>
    </source>
</evidence>
<keyword evidence="3" id="KW-0819">tRNA processing</keyword>
<feature type="compositionally biased region" description="Low complexity" evidence="4">
    <location>
        <begin position="61"/>
        <end position="79"/>
    </location>
</feature>
<feature type="region of interest" description="Disordered" evidence="4">
    <location>
        <begin position="286"/>
        <end position="392"/>
    </location>
</feature>
<dbReference type="Pfam" id="PF01876">
    <property type="entry name" value="RNase_P_p30"/>
    <property type="match status" value="1"/>
</dbReference>
<name>A0A1W2TUB5_ROSNE</name>
<dbReference type="GO" id="GO:0008033">
    <property type="term" value="P:tRNA processing"/>
    <property type="evidence" value="ECO:0007669"/>
    <property type="project" value="UniProtKB-KW"/>
</dbReference>
<dbReference type="Gene3D" id="3.20.20.140">
    <property type="entry name" value="Metal-dependent hydrolases"/>
    <property type="match status" value="2"/>
</dbReference>
<evidence type="ECO:0000256" key="3">
    <source>
        <dbReference type="ARBA" id="ARBA00022694"/>
    </source>
</evidence>
<dbReference type="AlphaFoldDB" id="A0A1W2TUB5"/>
<feature type="compositionally biased region" description="Gly residues" evidence="4">
    <location>
        <begin position="314"/>
        <end position="323"/>
    </location>
</feature>